<dbReference type="Proteomes" id="UP000239290">
    <property type="component" value="Unassembled WGS sequence"/>
</dbReference>
<keyword evidence="7 11" id="KW-1133">Transmembrane helix</keyword>
<evidence type="ECO:0000256" key="9">
    <source>
        <dbReference type="ARBA" id="ARBA00037295"/>
    </source>
</evidence>
<gene>
    <name evidence="13" type="ORF">C5613_19015</name>
</gene>
<dbReference type="Gene3D" id="1.20.1250.20">
    <property type="entry name" value="MFS general substrate transporter like domains"/>
    <property type="match status" value="2"/>
</dbReference>
<evidence type="ECO:0000313" key="14">
    <source>
        <dbReference type="Proteomes" id="UP000239290"/>
    </source>
</evidence>
<dbReference type="EMBL" id="PUIO01000021">
    <property type="protein sequence ID" value="PQP23430.1"/>
    <property type="molecule type" value="Genomic_DNA"/>
</dbReference>
<dbReference type="GO" id="GO:0015293">
    <property type="term" value="F:symporter activity"/>
    <property type="evidence" value="ECO:0007669"/>
    <property type="project" value="UniProtKB-KW"/>
</dbReference>
<sequence>MSAPSQPTTGFNRRTTTTHRKTLVAVSLGNILEWFDWLIFAQLAAVISVQFFPADDPGAALLNTLVVFGVGFFFRPLGGVVLTALSDRAGRKVGLIVTMSLIAGGALLIGIAPTYSQVGIVAPILLVVARAMQGLSTGGEGPSVATYLAEAAPPGRRGIYGSLNYVTATIGSITATGCVLLLRELLTSQQLSDWGWRIPFLLGAVVGLVVLYLRRHMTETEVFRESVSTTGAVKSPIRELLRHHASKTVVLFILSGLTGIWYYTFASYLPAYLAGQGMDNRTSLVASIISLSIFAISLPFVGILSDRIGRRLLLLTFCGLAAAAVVPIFALLETTFIHQIVLQTTALLIFSLFGAVGFVTMAEQFPTSVRTVGVGLPYALGVALFGGTAPYVLESLAARGAGSAFPWYIAALAVASFIATLSIRNRHTESLSATP</sequence>
<organism evidence="13 14">
    <name type="scientific">Rhodococcus opacus</name>
    <name type="common">Nocardia opaca</name>
    <dbReference type="NCBI Taxonomy" id="37919"/>
    <lineage>
        <taxon>Bacteria</taxon>
        <taxon>Bacillati</taxon>
        <taxon>Actinomycetota</taxon>
        <taxon>Actinomycetes</taxon>
        <taxon>Mycobacteriales</taxon>
        <taxon>Nocardiaceae</taxon>
        <taxon>Rhodococcus</taxon>
    </lineage>
</organism>
<evidence type="ECO:0000256" key="6">
    <source>
        <dbReference type="ARBA" id="ARBA00022847"/>
    </source>
</evidence>
<dbReference type="RefSeq" id="WP_105416612.1">
    <property type="nucleotide sequence ID" value="NZ_PUIO01000021.1"/>
</dbReference>
<evidence type="ECO:0000256" key="1">
    <source>
        <dbReference type="ARBA" id="ARBA00004651"/>
    </source>
</evidence>
<evidence type="ECO:0000256" key="3">
    <source>
        <dbReference type="ARBA" id="ARBA00022448"/>
    </source>
</evidence>
<evidence type="ECO:0000256" key="2">
    <source>
        <dbReference type="ARBA" id="ARBA00008240"/>
    </source>
</evidence>
<dbReference type="PROSITE" id="PS00216">
    <property type="entry name" value="SUGAR_TRANSPORT_1"/>
    <property type="match status" value="1"/>
</dbReference>
<dbReference type="InterPro" id="IPR020846">
    <property type="entry name" value="MFS_dom"/>
</dbReference>
<comment type="caution">
    <text evidence="13">The sequence shown here is derived from an EMBL/GenBank/DDBJ whole genome shotgun (WGS) entry which is preliminary data.</text>
</comment>
<keyword evidence="3" id="KW-0813">Transport</keyword>
<dbReference type="SUPFAM" id="SSF103473">
    <property type="entry name" value="MFS general substrate transporter"/>
    <property type="match status" value="1"/>
</dbReference>
<feature type="transmembrane region" description="Helical" evidence="11">
    <location>
        <begin position="93"/>
        <end position="112"/>
    </location>
</feature>
<feature type="transmembrane region" description="Helical" evidence="11">
    <location>
        <begin position="65"/>
        <end position="86"/>
    </location>
</feature>
<dbReference type="PROSITE" id="PS50850">
    <property type="entry name" value="MFS"/>
    <property type="match status" value="1"/>
</dbReference>
<keyword evidence="8 11" id="KW-0472">Membrane</keyword>
<keyword evidence="4" id="KW-1003">Cell membrane</keyword>
<evidence type="ECO:0000256" key="11">
    <source>
        <dbReference type="SAM" id="Phobius"/>
    </source>
</evidence>
<comment type="similarity">
    <text evidence="2">Belongs to the major facilitator superfamily. Metabolite:H+ Symporter (MHS) family (TC 2.A.1.6) family.</text>
</comment>
<feature type="transmembrane region" description="Helical" evidence="11">
    <location>
        <begin position="405"/>
        <end position="423"/>
    </location>
</feature>
<evidence type="ECO:0000256" key="10">
    <source>
        <dbReference type="ARBA" id="ARBA00039918"/>
    </source>
</evidence>
<feature type="transmembrane region" description="Helical" evidence="11">
    <location>
        <begin position="194"/>
        <end position="213"/>
    </location>
</feature>
<dbReference type="PROSITE" id="PS00217">
    <property type="entry name" value="SUGAR_TRANSPORT_2"/>
    <property type="match status" value="1"/>
</dbReference>
<keyword evidence="6" id="KW-0769">Symport</keyword>
<feature type="transmembrane region" description="Helical" evidence="11">
    <location>
        <begin position="284"/>
        <end position="305"/>
    </location>
</feature>
<dbReference type="GO" id="GO:0005886">
    <property type="term" value="C:plasma membrane"/>
    <property type="evidence" value="ECO:0007669"/>
    <property type="project" value="UniProtKB-SubCell"/>
</dbReference>
<evidence type="ECO:0000256" key="8">
    <source>
        <dbReference type="ARBA" id="ARBA00023136"/>
    </source>
</evidence>
<feature type="domain" description="Major facilitator superfamily (MFS) profile" evidence="12">
    <location>
        <begin position="22"/>
        <end position="428"/>
    </location>
</feature>
<evidence type="ECO:0000313" key="13">
    <source>
        <dbReference type="EMBL" id="PQP23430.1"/>
    </source>
</evidence>
<feature type="transmembrane region" description="Helical" evidence="11">
    <location>
        <begin position="371"/>
        <end position="393"/>
    </location>
</feature>
<proteinExistence type="inferred from homology"/>
<dbReference type="Pfam" id="PF07690">
    <property type="entry name" value="MFS_1"/>
    <property type="match status" value="1"/>
</dbReference>
<reference evidence="14" key="1">
    <citation type="submission" date="2018-02" db="EMBL/GenBank/DDBJ databases">
        <title>Draft genome sequencing of Rhodococcus opacus KU647198.</title>
        <authorList>
            <person name="Zheng B.-X."/>
        </authorList>
    </citation>
    <scope>NUCLEOTIDE SEQUENCE [LARGE SCALE GENOMIC DNA]</scope>
    <source>
        <strain evidence="14">04-OD7</strain>
    </source>
</reference>
<dbReference type="AlphaFoldDB" id="A0A2S8J8P0"/>
<accession>A0A2S8J8P0</accession>
<dbReference type="InterPro" id="IPR005829">
    <property type="entry name" value="Sugar_transporter_CS"/>
</dbReference>
<feature type="transmembrane region" description="Helical" evidence="11">
    <location>
        <begin position="248"/>
        <end position="264"/>
    </location>
</feature>
<feature type="transmembrane region" description="Helical" evidence="11">
    <location>
        <begin position="336"/>
        <end position="359"/>
    </location>
</feature>
<evidence type="ECO:0000256" key="5">
    <source>
        <dbReference type="ARBA" id="ARBA00022692"/>
    </source>
</evidence>
<dbReference type="PANTHER" id="PTHR43528:SF1">
    <property type="entry name" value="ALPHA-KETOGLUTARATE PERMEASE"/>
    <property type="match status" value="1"/>
</dbReference>
<evidence type="ECO:0000256" key="7">
    <source>
        <dbReference type="ARBA" id="ARBA00022989"/>
    </source>
</evidence>
<feature type="transmembrane region" description="Helical" evidence="11">
    <location>
        <begin position="312"/>
        <end position="330"/>
    </location>
</feature>
<comment type="function">
    <text evidence="9">May be a proton symporter involved in the uptake of osmolytes such as proline and glycine betaine.</text>
</comment>
<dbReference type="PANTHER" id="PTHR43528">
    <property type="entry name" value="ALPHA-KETOGLUTARATE PERMEASE"/>
    <property type="match status" value="1"/>
</dbReference>
<dbReference type="InterPro" id="IPR036259">
    <property type="entry name" value="MFS_trans_sf"/>
</dbReference>
<evidence type="ECO:0000256" key="4">
    <source>
        <dbReference type="ARBA" id="ARBA00022475"/>
    </source>
</evidence>
<protein>
    <recommendedName>
        <fullName evidence="10">Putative proline/betaine transporter</fullName>
    </recommendedName>
</protein>
<name>A0A2S8J8P0_RHOOP</name>
<dbReference type="FunFam" id="1.20.1250.20:FF:000001">
    <property type="entry name" value="Dicarboxylate MFS transporter"/>
    <property type="match status" value="1"/>
</dbReference>
<evidence type="ECO:0000259" key="12">
    <source>
        <dbReference type="PROSITE" id="PS50850"/>
    </source>
</evidence>
<comment type="subcellular location">
    <subcellularLocation>
        <location evidence="1">Cell membrane</location>
        <topology evidence="1">Multi-pass membrane protein</topology>
    </subcellularLocation>
</comment>
<dbReference type="InterPro" id="IPR011701">
    <property type="entry name" value="MFS"/>
</dbReference>
<dbReference type="InterPro" id="IPR051084">
    <property type="entry name" value="H+-coupled_symporters"/>
</dbReference>
<keyword evidence="5 11" id="KW-0812">Transmembrane</keyword>